<evidence type="ECO:0000256" key="7">
    <source>
        <dbReference type="SAM" id="Coils"/>
    </source>
</evidence>
<evidence type="ECO:0000256" key="6">
    <source>
        <dbReference type="ARBA" id="ARBA00023242"/>
    </source>
</evidence>
<feature type="compositionally biased region" description="Low complexity" evidence="8">
    <location>
        <begin position="274"/>
        <end position="286"/>
    </location>
</feature>
<feature type="compositionally biased region" description="Low complexity" evidence="8">
    <location>
        <begin position="401"/>
        <end position="422"/>
    </location>
</feature>
<feature type="compositionally biased region" description="Polar residues" evidence="8">
    <location>
        <begin position="1133"/>
        <end position="1147"/>
    </location>
</feature>
<dbReference type="InterPro" id="IPR036361">
    <property type="entry name" value="SAP_dom_sf"/>
</dbReference>
<feature type="region of interest" description="Disordered" evidence="8">
    <location>
        <begin position="1434"/>
        <end position="1457"/>
    </location>
</feature>
<dbReference type="OrthoDB" id="197676at2759"/>
<dbReference type="Gene3D" id="1.10.720.30">
    <property type="entry name" value="SAP domain"/>
    <property type="match status" value="1"/>
</dbReference>
<feature type="compositionally biased region" description="Low complexity" evidence="8">
    <location>
        <begin position="1214"/>
        <end position="1235"/>
    </location>
</feature>
<evidence type="ECO:0000256" key="1">
    <source>
        <dbReference type="ARBA" id="ARBA00004123"/>
    </source>
</evidence>
<dbReference type="InterPro" id="IPR004018">
    <property type="entry name" value="RPEL_repeat"/>
</dbReference>
<protein>
    <submittedName>
        <fullName evidence="9">Uncharacterized protein</fullName>
    </submittedName>
</protein>
<dbReference type="SUPFAM" id="SSF68906">
    <property type="entry name" value="SAP domain"/>
    <property type="match status" value="1"/>
</dbReference>
<dbReference type="SMART" id="SM00707">
    <property type="entry name" value="RPEL"/>
    <property type="match status" value="3"/>
</dbReference>
<name>A0A8J1U702_OWEFU</name>
<dbReference type="GO" id="GO:0051145">
    <property type="term" value="P:smooth muscle cell differentiation"/>
    <property type="evidence" value="ECO:0007669"/>
    <property type="project" value="TreeGrafter"/>
</dbReference>
<proteinExistence type="predicted"/>
<feature type="coiled-coil region" evidence="7">
    <location>
        <begin position="728"/>
        <end position="765"/>
    </location>
</feature>
<accession>A0A8J1U702</accession>
<feature type="region of interest" description="Disordered" evidence="8">
    <location>
        <begin position="1253"/>
        <end position="1279"/>
    </location>
</feature>
<feature type="compositionally biased region" description="Polar residues" evidence="8">
    <location>
        <begin position="810"/>
        <end position="829"/>
    </location>
</feature>
<feature type="region of interest" description="Disordered" evidence="8">
    <location>
        <begin position="274"/>
        <end position="347"/>
    </location>
</feature>
<feature type="compositionally biased region" description="Low complexity" evidence="8">
    <location>
        <begin position="883"/>
        <end position="919"/>
    </location>
</feature>
<dbReference type="GO" id="GO:0045944">
    <property type="term" value="P:positive regulation of transcription by RNA polymerase II"/>
    <property type="evidence" value="ECO:0007669"/>
    <property type="project" value="TreeGrafter"/>
</dbReference>
<feature type="compositionally biased region" description="Low complexity" evidence="8">
    <location>
        <begin position="783"/>
        <end position="803"/>
    </location>
</feature>
<evidence type="ECO:0000256" key="8">
    <source>
        <dbReference type="SAM" id="MobiDB-lite"/>
    </source>
</evidence>
<feature type="compositionally biased region" description="Polar residues" evidence="8">
    <location>
        <begin position="1041"/>
        <end position="1056"/>
    </location>
</feature>
<evidence type="ECO:0000256" key="2">
    <source>
        <dbReference type="ARBA" id="ARBA00022737"/>
    </source>
</evidence>
<feature type="region of interest" description="Disordered" evidence="8">
    <location>
        <begin position="370"/>
        <end position="465"/>
    </location>
</feature>
<feature type="region of interest" description="Disordered" evidence="8">
    <location>
        <begin position="783"/>
        <end position="845"/>
    </location>
</feature>
<dbReference type="InterPro" id="IPR043451">
    <property type="entry name" value="Myocardin-like"/>
</dbReference>
<feature type="compositionally biased region" description="Low complexity" evidence="8">
    <location>
        <begin position="963"/>
        <end position="976"/>
    </location>
</feature>
<feature type="region of interest" description="Disordered" evidence="8">
    <location>
        <begin position="882"/>
        <end position="924"/>
    </location>
</feature>
<comment type="subcellular location">
    <subcellularLocation>
        <location evidence="1">Nucleus</location>
    </subcellularLocation>
</comment>
<feature type="region of interest" description="Disordered" evidence="8">
    <location>
        <begin position="669"/>
        <end position="688"/>
    </location>
</feature>
<keyword evidence="3" id="KW-0805">Transcription regulation</keyword>
<evidence type="ECO:0000256" key="5">
    <source>
        <dbReference type="ARBA" id="ARBA00023163"/>
    </source>
</evidence>
<dbReference type="PROSITE" id="PS50800">
    <property type="entry name" value="SAP"/>
    <property type="match status" value="1"/>
</dbReference>
<feature type="compositionally biased region" description="Low complexity" evidence="8">
    <location>
        <begin position="12"/>
        <end position="26"/>
    </location>
</feature>
<keyword evidence="10" id="KW-1185">Reference proteome</keyword>
<dbReference type="PROSITE" id="PS51073">
    <property type="entry name" value="RPEL"/>
    <property type="match status" value="3"/>
</dbReference>
<evidence type="ECO:0000256" key="4">
    <source>
        <dbReference type="ARBA" id="ARBA00023054"/>
    </source>
</evidence>
<evidence type="ECO:0000313" key="9">
    <source>
        <dbReference type="EMBL" id="CAH1795405.1"/>
    </source>
</evidence>
<feature type="region of interest" description="Disordered" evidence="8">
    <location>
        <begin position="1"/>
        <end position="41"/>
    </location>
</feature>
<dbReference type="InterPro" id="IPR003034">
    <property type="entry name" value="SAP_dom"/>
</dbReference>
<feature type="region of interest" description="Disordered" evidence="8">
    <location>
        <begin position="1524"/>
        <end position="1548"/>
    </location>
</feature>
<keyword evidence="6" id="KW-0539">Nucleus</keyword>
<feature type="compositionally biased region" description="Polar residues" evidence="8">
    <location>
        <begin position="1526"/>
        <end position="1548"/>
    </location>
</feature>
<feature type="compositionally biased region" description="Low complexity" evidence="8">
    <location>
        <begin position="206"/>
        <end position="221"/>
    </location>
</feature>
<evidence type="ECO:0000313" key="10">
    <source>
        <dbReference type="Proteomes" id="UP000749559"/>
    </source>
</evidence>
<feature type="compositionally biased region" description="Pro residues" evidence="8">
    <location>
        <begin position="437"/>
        <end position="453"/>
    </location>
</feature>
<feature type="region of interest" description="Disordered" evidence="8">
    <location>
        <begin position="963"/>
        <end position="988"/>
    </location>
</feature>
<gene>
    <name evidence="9" type="ORF">OFUS_LOCUS19950</name>
</gene>
<reference evidence="9" key="1">
    <citation type="submission" date="2022-03" db="EMBL/GenBank/DDBJ databases">
        <authorList>
            <person name="Martin C."/>
        </authorList>
    </citation>
    <scope>NUCLEOTIDE SEQUENCE</scope>
</reference>
<comment type="caution">
    <text evidence="9">The sequence shown here is derived from an EMBL/GenBank/DDBJ whole genome shotgun (WGS) entry which is preliminary data.</text>
</comment>
<dbReference type="Gene3D" id="6.10.140.2040">
    <property type="match status" value="1"/>
</dbReference>
<feature type="compositionally biased region" description="Basic and acidic residues" evidence="8">
    <location>
        <begin position="1"/>
        <end position="10"/>
    </location>
</feature>
<feature type="compositionally biased region" description="Low complexity" evidence="8">
    <location>
        <begin position="370"/>
        <end position="392"/>
    </location>
</feature>
<feature type="compositionally biased region" description="Basic and acidic residues" evidence="8">
    <location>
        <begin position="978"/>
        <end position="988"/>
    </location>
</feature>
<feature type="compositionally biased region" description="Polar residues" evidence="8">
    <location>
        <begin position="190"/>
        <end position="205"/>
    </location>
</feature>
<dbReference type="Gene3D" id="6.10.150.10">
    <property type="match status" value="1"/>
</dbReference>
<evidence type="ECO:0000256" key="3">
    <source>
        <dbReference type="ARBA" id="ARBA00023015"/>
    </source>
</evidence>
<keyword evidence="2" id="KW-0677">Repeat</keyword>
<keyword evidence="5" id="KW-0804">Transcription</keyword>
<feature type="region of interest" description="Disordered" evidence="8">
    <location>
        <begin position="1211"/>
        <end position="1237"/>
    </location>
</feature>
<dbReference type="Proteomes" id="UP000749559">
    <property type="component" value="Unassembled WGS sequence"/>
</dbReference>
<dbReference type="PANTHER" id="PTHR22793">
    <property type="entry name" value="MYOCARDIN-RELATED TRANSCRIPTION FACTOR-RELATED"/>
    <property type="match status" value="1"/>
</dbReference>
<dbReference type="EMBL" id="CAIIXF020000009">
    <property type="protein sequence ID" value="CAH1795405.1"/>
    <property type="molecule type" value="Genomic_DNA"/>
</dbReference>
<feature type="compositionally biased region" description="Low complexity" evidence="8">
    <location>
        <begin position="318"/>
        <end position="340"/>
    </location>
</feature>
<feature type="region of interest" description="Disordered" evidence="8">
    <location>
        <begin position="1348"/>
        <end position="1370"/>
    </location>
</feature>
<dbReference type="SMART" id="SM00513">
    <property type="entry name" value="SAP"/>
    <property type="match status" value="1"/>
</dbReference>
<feature type="region of interest" description="Disordered" evidence="8">
    <location>
        <begin position="187"/>
        <end position="223"/>
    </location>
</feature>
<dbReference type="GO" id="GO:0003713">
    <property type="term" value="F:transcription coactivator activity"/>
    <property type="evidence" value="ECO:0007669"/>
    <property type="project" value="TreeGrafter"/>
</dbReference>
<feature type="compositionally biased region" description="Polar residues" evidence="8">
    <location>
        <begin position="670"/>
        <end position="688"/>
    </location>
</feature>
<feature type="compositionally biased region" description="Low complexity" evidence="8">
    <location>
        <begin position="1266"/>
        <end position="1275"/>
    </location>
</feature>
<organism evidence="9 10">
    <name type="scientific">Owenia fusiformis</name>
    <name type="common">Polychaete worm</name>
    <dbReference type="NCBI Taxonomy" id="6347"/>
    <lineage>
        <taxon>Eukaryota</taxon>
        <taxon>Metazoa</taxon>
        <taxon>Spiralia</taxon>
        <taxon>Lophotrochozoa</taxon>
        <taxon>Annelida</taxon>
        <taxon>Polychaeta</taxon>
        <taxon>Sedentaria</taxon>
        <taxon>Canalipalpata</taxon>
        <taxon>Sabellida</taxon>
        <taxon>Oweniida</taxon>
        <taxon>Oweniidae</taxon>
        <taxon>Owenia</taxon>
    </lineage>
</organism>
<dbReference type="GO" id="GO:0005634">
    <property type="term" value="C:nucleus"/>
    <property type="evidence" value="ECO:0007669"/>
    <property type="project" value="UniProtKB-SubCell"/>
</dbReference>
<dbReference type="PANTHER" id="PTHR22793:SF12">
    <property type="entry name" value="MYOCARDIN-RELATED TRANSCRIPTION FACTOR, ISOFORM H"/>
    <property type="match status" value="1"/>
</dbReference>
<feature type="region of interest" description="Disordered" evidence="8">
    <location>
        <begin position="1038"/>
        <end position="1059"/>
    </location>
</feature>
<feature type="region of interest" description="Disordered" evidence="8">
    <location>
        <begin position="1123"/>
        <end position="1169"/>
    </location>
</feature>
<sequence length="1548" mass="167218">MAEEAKKRAEASGGEPSPTSPLSSLEDVSLTQKMESNKESLKRKLMLRRSVTELVDQGIYPSLKTPPAFAEKSRQLARAKTGDLLKYKIQHRPNRQSLVQQHILEDPGNVDPSLLERQRQLKRARLRDSMNEKIAHRPGPLELVEGHILESDGKLASAIQDGNVHYNKTCEGENIGDRATQFLFDDDSTSDTALSPQSESDTSALSPAHSAISSTTSSLSIPSPPDITPLLQKIQKSTTQPGQFTFHGTITPYTSQSFTNITPVTTANFSVVSSSTSAKGSSNLASAKARIRNKQKQKQPQLKSKVIKFHEYKGPPATSSKTSSLSTSTSTTTTTAMTSNDTEDDGTPYHILLQQQQLFLQWQLEFQQNQKNQQQQQQGQTAQPAQPVNLLTAPPPPPIPSCLSPPLSVQSVQSVASASSEPSPQPPKAHLVITTPQPVPTPPKSTTPAPSPMPTITLGPSPVTQPAVQKPVAILAPGKPQAMMQVQNKAGFGGKKQQPPANVANLPLLTNLEEMKVADLKIECKKRGLTVSGPKPVLINKLRPFAEPKPVTDDNEASMPSFPNIKNVSRVINMQPKTPATQTVTQTSPQNNMSNLEDTISNVAMGNISPPESPMDNPLSPENAMEVTTPTLLTSIKGSFTALAEQVPMVIDPISRPPSVAPEAMDMDETQPTFTIGPPSINSSQSVSLTVTNSSQAVNQNQPNLLQTFSPIQQVKPNQTTVEQIQAQQEQQRLVEQQRLEHQRLEQERQKQQKLEQQRLDQQRQQEHQQVLNLLQQSLITNGKTKQQKAQQNNNRSPPYSKPRSPPHKQVTSPPLTKQSTPSPSSVFQVMSPPTPMIHQHTPSPPAMVKQEVCLKMEPESPQMPLLQPASPAQSIMLNNNHAQASPQQSEASPQQSQPSPQQSQPSPQQSQPSPQQTQPSPPLISVIPQQSLLSPGNLVHSQLSPNNQLQEAQLQFLKSLEGLSLPSPGPDSSGDQASHEELVKQQQKQIEELKRQVKLLQTQQQAQLVQQQQLAQQQEQQQQQQQKQMIVPIKQEPAHATTNQPRGHTTITVPNGNGKVTKIQIPAQLSPAQTLQSLALKTASNRASQGDTKPTNVLFQTNSLHDNLNFGTLSQPKVFQFAQAPPNGQPFIFTSKSPPTSNNKPANSSGGNKHGKSSSMPGSPVEQSKMTITKSLTNPFIFTNVPSKDPPNYDEVIKNRQNAIMTATQGAPVTSVSDGTTSTVTSSTGGSSSVRSEAVDDLLEILIRRGELPESAAQEPPPTPLSTASSSQPTNLPAYFTSTNTKAGMPGPTTVLPPGVSIIAATPNGGSQPTRYIITAPPGAQITGQNPVPDVPQQMTFGSNANIPNALSPGQRQTPSPLNISSAISNSPATADDIVSLLGGDTNTNDLPLFNMTMDWSSDTETLGDLNLPSYGSPLVDSDMKATFNAKNLNDNLTLPSPSTSNTQNENLHNSASDSTLAGLQDMQDTISMNTDVSDWLDVIMPSTGLTPLSANAPVSFPSDPVLTPKPQDILDLFNMEESDFNTPTDAPSNMNWDVQPDSHSLS</sequence>
<dbReference type="Pfam" id="PF02037">
    <property type="entry name" value="SAP"/>
    <property type="match status" value="1"/>
</dbReference>
<keyword evidence="4 7" id="KW-0175">Coiled coil</keyword>